<reference evidence="1 2" key="1">
    <citation type="submission" date="2018-04" db="EMBL/GenBank/DDBJ databases">
        <title>Genomic Encyclopedia of Archaeal and Bacterial Type Strains, Phase II (KMG-II): from individual species to whole genera.</title>
        <authorList>
            <person name="Goeker M."/>
        </authorList>
    </citation>
    <scope>NUCLEOTIDE SEQUENCE [LARGE SCALE GENOMIC DNA]</scope>
    <source>
        <strain evidence="1 2">DSM 45787</strain>
    </source>
</reference>
<protein>
    <submittedName>
        <fullName evidence="1">Uncharacterized protein DUF3243</fullName>
    </submittedName>
</protein>
<gene>
    <name evidence="1" type="ORF">C8P63_11550</name>
</gene>
<dbReference type="EMBL" id="QBKR01000015">
    <property type="protein sequence ID" value="PTX58652.1"/>
    <property type="molecule type" value="Genomic_DNA"/>
</dbReference>
<dbReference type="RefSeq" id="WP_108024273.1">
    <property type="nucleotide sequence ID" value="NZ_QBKR01000015.1"/>
</dbReference>
<dbReference type="InterPro" id="IPR024702">
    <property type="entry name" value="Uncharacterised_YmfJ"/>
</dbReference>
<dbReference type="Gene3D" id="1.10.760.20">
    <property type="entry name" value="Protein of unknown function DUF3243"/>
    <property type="match status" value="1"/>
</dbReference>
<proteinExistence type="predicted"/>
<sequence length="86" mass="10027">MSVLNNFQDWKNFLNERVEQAQGVGMDKETINDVAYQLGDYLSKEIDPKNEQERLLKELWDAADEQEQRMMAGLMVKLVHGGQNRQ</sequence>
<organism evidence="1 2">
    <name type="scientific">Melghirimyces profundicolus</name>
    <dbReference type="NCBI Taxonomy" id="1242148"/>
    <lineage>
        <taxon>Bacteria</taxon>
        <taxon>Bacillati</taxon>
        <taxon>Bacillota</taxon>
        <taxon>Bacilli</taxon>
        <taxon>Bacillales</taxon>
        <taxon>Thermoactinomycetaceae</taxon>
        <taxon>Melghirimyces</taxon>
    </lineage>
</organism>
<dbReference type="OrthoDB" id="2382009at2"/>
<comment type="caution">
    <text evidence="1">The sequence shown here is derived from an EMBL/GenBank/DDBJ whole genome shotgun (WGS) entry which is preliminary data.</text>
</comment>
<dbReference type="Proteomes" id="UP000244240">
    <property type="component" value="Unassembled WGS sequence"/>
</dbReference>
<keyword evidence="2" id="KW-1185">Reference proteome</keyword>
<dbReference type="AlphaFoldDB" id="A0A2T6BRH7"/>
<evidence type="ECO:0000313" key="1">
    <source>
        <dbReference type="EMBL" id="PTX58652.1"/>
    </source>
</evidence>
<dbReference type="Pfam" id="PF11588">
    <property type="entry name" value="DUF3243"/>
    <property type="match status" value="1"/>
</dbReference>
<dbReference type="InterPro" id="IPR021637">
    <property type="entry name" value="DUF3243"/>
</dbReference>
<dbReference type="InterPro" id="IPR038292">
    <property type="entry name" value="YmfJ/YflH_sf"/>
</dbReference>
<accession>A0A2T6BRH7</accession>
<name>A0A2T6BRH7_9BACL</name>
<evidence type="ECO:0000313" key="2">
    <source>
        <dbReference type="Proteomes" id="UP000244240"/>
    </source>
</evidence>
<dbReference type="PIRSF" id="PIRSF004764">
    <property type="entry name" value="YmfJ"/>
    <property type="match status" value="1"/>
</dbReference>